<dbReference type="EMBL" id="RZHF01000004">
    <property type="protein sequence ID" value="RUR34440.1"/>
    <property type="molecule type" value="Genomic_DNA"/>
</dbReference>
<comment type="caution">
    <text evidence="1">The sequence shown here is derived from an EMBL/GenBank/DDBJ whole genome shotgun (WGS) entry which is preliminary data.</text>
</comment>
<dbReference type="OrthoDB" id="6845438at2"/>
<proteinExistence type="predicted"/>
<accession>A0A3S1DUI6</accession>
<protein>
    <submittedName>
        <fullName evidence="1">Uncharacterized protein</fullName>
    </submittedName>
</protein>
<dbReference type="RefSeq" id="WP_127059885.1">
    <property type="nucleotide sequence ID" value="NZ_RZHF01000004.1"/>
</dbReference>
<organism evidence="1 2">
    <name type="scientific">Vreelandella nanhaiensis</name>
    <dbReference type="NCBI Taxonomy" id="1258546"/>
    <lineage>
        <taxon>Bacteria</taxon>
        <taxon>Pseudomonadati</taxon>
        <taxon>Pseudomonadota</taxon>
        <taxon>Gammaproteobacteria</taxon>
        <taxon>Oceanospirillales</taxon>
        <taxon>Halomonadaceae</taxon>
        <taxon>Vreelandella</taxon>
    </lineage>
</organism>
<keyword evidence="2" id="KW-1185">Reference proteome</keyword>
<sequence length="305" mass="34004">MPLESAFEYIWHIAPHFSGSSPSERDYLRAVHHPSGLYVWATSLNLELLRLGYPAVSVASVWVDHTPQCWYTQKKGAWHKPSCELADLLIVTWDDHRRKAGRALLVQAKKGKSHNRISVSNKSTKKELQLLSGASKFLLSSQTSVASGRSPYPLNPKVNCEFQLPSYGTSRLQHCTFLQIKDAKAKRWPTIIPSWQTMWPPNSHPETYGEAILGMITQPINAMGKHFALGNMSNDWDRLITVLINDTLASSGGTARGKKQHTYLYLDSRNMDYPGSLNGGFDGEIPVSDDPQGISTVFITPENLG</sequence>
<evidence type="ECO:0000313" key="1">
    <source>
        <dbReference type="EMBL" id="RUR34440.1"/>
    </source>
</evidence>
<dbReference type="Proteomes" id="UP000287023">
    <property type="component" value="Unassembled WGS sequence"/>
</dbReference>
<evidence type="ECO:0000313" key="2">
    <source>
        <dbReference type="Proteomes" id="UP000287023"/>
    </source>
</evidence>
<dbReference type="AlphaFoldDB" id="A0A3S1DUI6"/>
<gene>
    <name evidence="1" type="ORF">ELY38_02275</name>
</gene>
<reference evidence="1 2" key="1">
    <citation type="submission" date="2018-12" db="EMBL/GenBank/DDBJ databases">
        <title>three novel Halomonas strain isolated from plants.</title>
        <authorList>
            <person name="Sun C."/>
        </authorList>
    </citation>
    <scope>NUCLEOTIDE SEQUENCE [LARGE SCALE GENOMIC DNA]</scope>
    <source>
        <strain evidence="1 2">JCM 18142</strain>
    </source>
</reference>
<name>A0A3S1DUI6_9GAMM</name>